<evidence type="ECO:0000313" key="5">
    <source>
        <dbReference type="EMBL" id="ONG53795.1"/>
    </source>
</evidence>
<dbReference type="InterPro" id="IPR011051">
    <property type="entry name" value="RmlC_Cupin_sf"/>
</dbReference>
<protein>
    <submittedName>
        <fullName evidence="5">AraC family transcriptional regulator</fullName>
    </submittedName>
</protein>
<dbReference type="PANTHER" id="PTHR46796">
    <property type="entry name" value="HTH-TYPE TRANSCRIPTIONAL ACTIVATOR RHAS-RELATED"/>
    <property type="match status" value="1"/>
</dbReference>
<dbReference type="SMART" id="SM00342">
    <property type="entry name" value="HTH_ARAC"/>
    <property type="match status" value="1"/>
</dbReference>
<dbReference type="InterPro" id="IPR018060">
    <property type="entry name" value="HTH_AraC"/>
</dbReference>
<evidence type="ECO:0000259" key="4">
    <source>
        <dbReference type="PROSITE" id="PS01124"/>
    </source>
</evidence>
<dbReference type="OrthoDB" id="9802263at2"/>
<dbReference type="Gene3D" id="2.60.120.10">
    <property type="entry name" value="Jelly Rolls"/>
    <property type="match status" value="1"/>
</dbReference>
<dbReference type="Pfam" id="PF12833">
    <property type="entry name" value="HTH_18"/>
    <property type="match status" value="1"/>
</dbReference>
<comment type="caution">
    <text evidence="5">The sequence shown here is derived from an EMBL/GenBank/DDBJ whole genome shotgun (WGS) entry which is preliminary data.</text>
</comment>
<dbReference type="InterPro" id="IPR050204">
    <property type="entry name" value="AraC_XylS_family_regulators"/>
</dbReference>
<organism evidence="5 6">
    <name type="scientific">Teichococcus deserti</name>
    <dbReference type="NCBI Taxonomy" id="1817963"/>
    <lineage>
        <taxon>Bacteria</taxon>
        <taxon>Pseudomonadati</taxon>
        <taxon>Pseudomonadota</taxon>
        <taxon>Alphaproteobacteria</taxon>
        <taxon>Acetobacterales</taxon>
        <taxon>Roseomonadaceae</taxon>
        <taxon>Roseomonas</taxon>
    </lineage>
</organism>
<dbReference type="PROSITE" id="PS00041">
    <property type="entry name" value="HTH_ARAC_FAMILY_1"/>
    <property type="match status" value="1"/>
</dbReference>
<evidence type="ECO:0000256" key="1">
    <source>
        <dbReference type="ARBA" id="ARBA00023015"/>
    </source>
</evidence>
<dbReference type="Proteomes" id="UP000188879">
    <property type="component" value="Unassembled WGS sequence"/>
</dbReference>
<keyword evidence="3" id="KW-0804">Transcription</keyword>
<dbReference type="EMBL" id="MLCO01000094">
    <property type="protein sequence ID" value="ONG53795.1"/>
    <property type="molecule type" value="Genomic_DNA"/>
</dbReference>
<dbReference type="AlphaFoldDB" id="A0A1V2H2E8"/>
<evidence type="ECO:0000256" key="2">
    <source>
        <dbReference type="ARBA" id="ARBA00023125"/>
    </source>
</evidence>
<dbReference type="Pfam" id="PF12852">
    <property type="entry name" value="Cupin_6"/>
    <property type="match status" value="1"/>
</dbReference>
<sequence length="319" mass="34014">MDSPAPDLMSELLQGMRLRGIQHRRIRLAAPFCLDFPGDPGRAQFHFIAGGEVALQTADGATHHLSPGAAVLLPHGRGHRLVSPGKHPAGLACHDIRDLIAAPLCEDVAAIDSCAGGACGALIFSSCMELELGAMQGLVRLMPPAMLVTTLLDQQPELLPILTAMEAEARAQRLGHAAILARLADVVAATILRGWVESGCGRASGIAEAMRDPRLARALAALHRDPGRAWTVAELAAEMGSSRSIFAERFQAVTGVSPLRYVTELRMRLAQQWIGRERMPIEQAAAQLGYASQAAFSRAFKRVTGQPPGASRRPEARVG</sequence>
<reference evidence="5 6" key="1">
    <citation type="submission" date="2016-10" db="EMBL/GenBank/DDBJ databases">
        <title>Draft Genome sequence of Roseomonas sp. strain M3.</title>
        <authorList>
            <person name="Subhash Y."/>
            <person name="Lee S."/>
        </authorList>
    </citation>
    <scope>NUCLEOTIDE SEQUENCE [LARGE SCALE GENOMIC DNA]</scope>
    <source>
        <strain evidence="5 6">M3</strain>
    </source>
</reference>
<feature type="domain" description="HTH araC/xylS-type" evidence="4">
    <location>
        <begin position="216"/>
        <end position="314"/>
    </location>
</feature>
<dbReference type="InterPro" id="IPR014710">
    <property type="entry name" value="RmlC-like_jellyroll"/>
</dbReference>
<dbReference type="SUPFAM" id="SSF51182">
    <property type="entry name" value="RmlC-like cupins"/>
    <property type="match status" value="1"/>
</dbReference>
<name>A0A1V2H2E8_9PROT</name>
<dbReference type="SUPFAM" id="SSF46689">
    <property type="entry name" value="Homeodomain-like"/>
    <property type="match status" value="2"/>
</dbReference>
<dbReference type="RefSeq" id="WP_076957507.1">
    <property type="nucleotide sequence ID" value="NZ_MLCO01000094.1"/>
</dbReference>
<accession>A0A1V2H2E8</accession>
<evidence type="ECO:0000313" key="6">
    <source>
        <dbReference type="Proteomes" id="UP000188879"/>
    </source>
</evidence>
<evidence type="ECO:0000256" key="3">
    <source>
        <dbReference type="ARBA" id="ARBA00023163"/>
    </source>
</evidence>
<dbReference type="GO" id="GO:0003700">
    <property type="term" value="F:DNA-binding transcription factor activity"/>
    <property type="evidence" value="ECO:0007669"/>
    <property type="project" value="InterPro"/>
</dbReference>
<dbReference type="PROSITE" id="PS01124">
    <property type="entry name" value="HTH_ARAC_FAMILY_2"/>
    <property type="match status" value="1"/>
</dbReference>
<proteinExistence type="predicted"/>
<dbReference type="InterPro" id="IPR032783">
    <property type="entry name" value="AraC_lig"/>
</dbReference>
<keyword evidence="6" id="KW-1185">Reference proteome</keyword>
<keyword evidence="1" id="KW-0805">Transcription regulation</keyword>
<dbReference type="InterPro" id="IPR018062">
    <property type="entry name" value="HTH_AraC-typ_CS"/>
</dbReference>
<gene>
    <name evidence="5" type="ORF">BKE38_11565</name>
</gene>
<keyword evidence="2" id="KW-0238">DNA-binding</keyword>
<dbReference type="InterPro" id="IPR009057">
    <property type="entry name" value="Homeodomain-like_sf"/>
</dbReference>
<dbReference type="GO" id="GO:0043565">
    <property type="term" value="F:sequence-specific DNA binding"/>
    <property type="evidence" value="ECO:0007669"/>
    <property type="project" value="InterPro"/>
</dbReference>
<dbReference type="PANTHER" id="PTHR46796:SF7">
    <property type="entry name" value="ARAC FAMILY TRANSCRIPTIONAL REGULATOR"/>
    <property type="match status" value="1"/>
</dbReference>
<dbReference type="Gene3D" id="1.10.10.60">
    <property type="entry name" value="Homeodomain-like"/>
    <property type="match status" value="2"/>
</dbReference>